<dbReference type="PANTHER" id="PTHR42732">
    <property type="entry name" value="BETA-GALACTOSIDASE"/>
    <property type="match status" value="1"/>
</dbReference>
<dbReference type="InterPro" id="IPR040605">
    <property type="entry name" value="Glyco_hydro2_dom5"/>
</dbReference>
<dbReference type="PRINTS" id="PR00132">
    <property type="entry name" value="GLHYDRLASE2"/>
</dbReference>
<keyword evidence="3" id="KW-0326">Glycosidase</keyword>
<sequence length="816" mass="91661">MSLFRTTLRAARILILVPFLFFGLKSFAQSPRSKADFDMGWRFNLGDVKGGEEPGLNDAKWRALNLPHDWSIEGKFDKNSPATVEGGALTGGLGWYRKTFTVPASSKDKMVYIDFDGVYWNSTVWINGHKLGFRPNGYISFRYDMTPYLKFGGKNVIAVKVDNSVQPNSRWYSGSGIYRHVWLETTDKLAIDHWGTYVTTPEVTDHSATIDLNIVVKNNMAGDDSKSLPMELQSTLYDAKGNSIGSAVSKNLTINYAGAATLFDQKISIINPSLWSVDNPYLYRIVTKVITGGKVTDEYTTPLGIRYFNFDADKGFSLNGKPMKILGVCDHHDLGSLGAALNNRALQRQLEMLKAMGCNGIRTSHNPPAPELLDLADKMGFIVMDEAFDCWEVGKVKYDYHLFFKEWHKRDLEDQVLRDRNHPSVMIWSIGNEIPQQGDPRSLTLAPELAGIVHSLDKTRPITTANDRPDTSNKIIQSGALDLIGYNYHEFNYAGFHDRYPGKKFIATETTSGLETRGHYDMPSDSIRVWPNRWDKPFTDGNPDNTVSAYDNVRPAWGSTHEATWKVMKKYDFLSGMFIWTGWDYLGEPTPYKWPSRSSYFGIIDLAGFPKDIYYMYQSEWTDKTVLHILPHWNWEPGKTIDVWAFYNHADEVELFLNGKSLGTKKKEGDDLHVMWRVKYEPGTLKAVSRKDGKIVKTEVIHTAGKPAKIQLVADRKNIKANGKDLSFVTVRILDKDGNVVPTADNLVNFKLNGNAFIAGVDNGSETDHDPFKANYRHAFNGLALAILQSNGKPGNITLDASSKGLTGATLVINSK</sequence>
<feature type="domain" description="Glycoside hydrolase family 2 catalytic" evidence="5">
    <location>
        <begin position="313"/>
        <end position="476"/>
    </location>
</feature>
<proteinExistence type="inferred from homology"/>
<evidence type="ECO:0000313" key="10">
    <source>
        <dbReference type="Proteomes" id="UP000321479"/>
    </source>
</evidence>
<evidence type="ECO:0000259" key="8">
    <source>
        <dbReference type="Pfam" id="PF18565"/>
    </source>
</evidence>
<dbReference type="NCBIfam" id="NF041463">
    <property type="entry name" value="GalB"/>
    <property type="match status" value="1"/>
</dbReference>
<evidence type="ECO:0000259" key="4">
    <source>
        <dbReference type="Pfam" id="PF00703"/>
    </source>
</evidence>
<dbReference type="Proteomes" id="UP000321479">
    <property type="component" value="Chromosome"/>
</dbReference>
<dbReference type="EMBL" id="CP042436">
    <property type="protein sequence ID" value="QEC62947.1"/>
    <property type="molecule type" value="Genomic_DNA"/>
</dbReference>
<dbReference type="GO" id="GO:0004553">
    <property type="term" value="F:hydrolase activity, hydrolyzing O-glycosyl compounds"/>
    <property type="evidence" value="ECO:0007669"/>
    <property type="project" value="InterPro"/>
</dbReference>
<comment type="similarity">
    <text evidence="1">Belongs to the glycosyl hydrolase 2 family.</text>
</comment>
<dbReference type="InterPro" id="IPR023232">
    <property type="entry name" value="Glyco_hydro_2_AS"/>
</dbReference>
<gene>
    <name evidence="9" type="ORF">FRZ54_10275</name>
</gene>
<dbReference type="Pfam" id="PF16355">
    <property type="entry name" value="DUF4982"/>
    <property type="match status" value="1"/>
</dbReference>
<dbReference type="InterPro" id="IPR008979">
    <property type="entry name" value="Galactose-bd-like_sf"/>
</dbReference>
<dbReference type="AlphaFoldDB" id="A0A5B8UUZ6"/>
<dbReference type="SUPFAM" id="SSF51445">
    <property type="entry name" value="(Trans)glycosidases"/>
    <property type="match status" value="1"/>
</dbReference>
<dbReference type="PROSITE" id="PS00608">
    <property type="entry name" value="GLYCOSYL_HYDROL_F2_2"/>
    <property type="match status" value="1"/>
</dbReference>
<dbReference type="InterPro" id="IPR006102">
    <property type="entry name" value="Ig-like_GH2"/>
</dbReference>
<feature type="domain" description="Glycoside hydrolase family 2 immunoglobulin-like beta-sandwich" evidence="4">
    <location>
        <begin position="197"/>
        <end position="306"/>
    </location>
</feature>
<dbReference type="Pfam" id="PF00703">
    <property type="entry name" value="Glyco_hydro_2"/>
    <property type="match status" value="1"/>
</dbReference>
<dbReference type="InterPro" id="IPR013783">
    <property type="entry name" value="Ig-like_fold"/>
</dbReference>
<dbReference type="InterPro" id="IPR008964">
    <property type="entry name" value="Invasin/intimin_cell_adhesion"/>
</dbReference>
<dbReference type="SUPFAM" id="SSF49373">
    <property type="entry name" value="Invasin/intimin cell-adhesion fragments"/>
    <property type="match status" value="1"/>
</dbReference>
<dbReference type="GO" id="GO:0005975">
    <property type="term" value="P:carbohydrate metabolic process"/>
    <property type="evidence" value="ECO:0007669"/>
    <property type="project" value="InterPro"/>
</dbReference>
<dbReference type="SUPFAM" id="SSF49785">
    <property type="entry name" value="Galactose-binding domain-like"/>
    <property type="match status" value="1"/>
</dbReference>
<evidence type="ECO:0000256" key="2">
    <source>
        <dbReference type="ARBA" id="ARBA00022801"/>
    </source>
</evidence>
<dbReference type="KEGG" id="mgin:FRZ54_10275"/>
<reference evidence="9 10" key="1">
    <citation type="journal article" date="2017" name="Curr. Microbiol.">
        <title>Mucilaginibacter ginsenosidivorans sp. nov., Isolated from Soil of Ginseng Field.</title>
        <authorList>
            <person name="Kim M.M."/>
            <person name="Siddiqi M.Z."/>
            <person name="Im W.T."/>
        </authorList>
    </citation>
    <scope>NUCLEOTIDE SEQUENCE [LARGE SCALE GENOMIC DNA]</scope>
    <source>
        <strain evidence="9 10">Gsoil 3017</strain>
    </source>
</reference>
<accession>A0A5B8UUZ6</accession>
<keyword evidence="10" id="KW-1185">Reference proteome</keyword>
<dbReference type="InterPro" id="IPR006104">
    <property type="entry name" value="Glyco_hydro_2_N"/>
</dbReference>
<evidence type="ECO:0000256" key="1">
    <source>
        <dbReference type="ARBA" id="ARBA00007401"/>
    </source>
</evidence>
<dbReference type="InterPro" id="IPR017853">
    <property type="entry name" value="GH"/>
</dbReference>
<dbReference type="InterPro" id="IPR006101">
    <property type="entry name" value="Glyco_hydro_2"/>
</dbReference>
<dbReference type="RefSeq" id="WP_147031523.1">
    <property type="nucleotide sequence ID" value="NZ_CP042436.1"/>
</dbReference>
<dbReference type="Gene3D" id="3.20.20.80">
    <property type="entry name" value="Glycosidases"/>
    <property type="match status" value="1"/>
</dbReference>
<dbReference type="Gene3D" id="2.60.40.10">
    <property type="entry name" value="Immunoglobulins"/>
    <property type="match status" value="3"/>
</dbReference>
<feature type="domain" description="DUF4982" evidence="7">
    <location>
        <begin position="638"/>
        <end position="696"/>
    </location>
</feature>
<feature type="domain" description="Glycoside hydrolase family 2" evidence="8">
    <location>
        <begin position="710"/>
        <end position="811"/>
    </location>
</feature>
<dbReference type="PANTHER" id="PTHR42732:SF1">
    <property type="entry name" value="BETA-MANNOSIDASE"/>
    <property type="match status" value="1"/>
</dbReference>
<organism evidence="9 10">
    <name type="scientific">Mucilaginibacter ginsenosidivorans</name>
    <dbReference type="NCBI Taxonomy" id="398053"/>
    <lineage>
        <taxon>Bacteria</taxon>
        <taxon>Pseudomonadati</taxon>
        <taxon>Bacteroidota</taxon>
        <taxon>Sphingobacteriia</taxon>
        <taxon>Sphingobacteriales</taxon>
        <taxon>Sphingobacteriaceae</taxon>
        <taxon>Mucilaginibacter</taxon>
    </lineage>
</organism>
<evidence type="ECO:0000259" key="7">
    <source>
        <dbReference type="Pfam" id="PF16355"/>
    </source>
</evidence>
<dbReference type="Gene3D" id="2.60.120.260">
    <property type="entry name" value="Galactose-binding domain-like"/>
    <property type="match status" value="1"/>
</dbReference>
<dbReference type="InterPro" id="IPR032311">
    <property type="entry name" value="DUF4982"/>
</dbReference>
<dbReference type="InterPro" id="IPR006103">
    <property type="entry name" value="Glyco_hydro_2_cat"/>
</dbReference>
<protein>
    <submittedName>
        <fullName evidence="9">DUF4982 domain-containing protein</fullName>
    </submittedName>
</protein>
<dbReference type="InterPro" id="IPR036156">
    <property type="entry name" value="Beta-gal/glucu_dom_sf"/>
</dbReference>
<evidence type="ECO:0000256" key="3">
    <source>
        <dbReference type="ARBA" id="ARBA00023295"/>
    </source>
</evidence>
<evidence type="ECO:0000259" key="5">
    <source>
        <dbReference type="Pfam" id="PF02836"/>
    </source>
</evidence>
<keyword evidence="2" id="KW-0378">Hydrolase</keyword>
<dbReference type="InterPro" id="IPR048229">
    <property type="entry name" value="GalB-like"/>
</dbReference>
<name>A0A5B8UUZ6_9SPHI</name>
<dbReference type="OrthoDB" id="9801077at2"/>
<dbReference type="Pfam" id="PF02836">
    <property type="entry name" value="Glyco_hydro_2_C"/>
    <property type="match status" value="1"/>
</dbReference>
<evidence type="ECO:0000313" key="9">
    <source>
        <dbReference type="EMBL" id="QEC62947.1"/>
    </source>
</evidence>
<dbReference type="SUPFAM" id="SSF49303">
    <property type="entry name" value="beta-Galactosidase/glucuronidase domain"/>
    <property type="match status" value="1"/>
</dbReference>
<evidence type="ECO:0000259" key="6">
    <source>
        <dbReference type="Pfam" id="PF02837"/>
    </source>
</evidence>
<dbReference type="Pfam" id="PF18565">
    <property type="entry name" value="Glyco_hydro2_C5"/>
    <property type="match status" value="1"/>
</dbReference>
<dbReference type="Pfam" id="PF02837">
    <property type="entry name" value="Glyco_hydro_2_N"/>
    <property type="match status" value="1"/>
</dbReference>
<feature type="domain" description="Glycosyl hydrolases family 2 sugar binding" evidence="6">
    <location>
        <begin position="91"/>
        <end position="185"/>
    </location>
</feature>
<dbReference type="InterPro" id="IPR051913">
    <property type="entry name" value="GH2_Domain-Containing"/>
</dbReference>